<dbReference type="Proteomes" id="UP000789704">
    <property type="component" value="Unassembled WGS sequence"/>
</dbReference>
<gene>
    <name evidence="2" type="ORF">LMG31841_02889</name>
</gene>
<proteinExistence type="predicted"/>
<comment type="caution">
    <text evidence="2">The sequence shown here is derived from an EMBL/GenBank/DDBJ whole genome shotgun (WGS) entry which is preliminary data.</text>
</comment>
<keyword evidence="1" id="KW-1133">Transmembrane helix</keyword>
<protein>
    <submittedName>
        <fullName evidence="2">Uncharacterized protein</fullName>
    </submittedName>
</protein>
<evidence type="ECO:0000256" key="1">
    <source>
        <dbReference type="SAM" id="Phobius"/>
    </source>
</evidence>
<organism evidence="2 3">
    <name type="scientific">Paraburkholderia saeva</name>
    <dbReference type="NCBI Taxonomy" id="2777537"/>
    <lineage>
        <taxon>Bacteria</taxon>
        <taxon>Pseudomonadati</taxon>
        <taxon>Pseudomonadota</taxon>
        <taxon>Betaproteobacteria</taxon>
        <taxon>Burkholderiales</taxon>
        <taxon>Burkholderiaceae</taxon>
        <taxon>Paraburkholderia</taxon>
    </lineage>
</organism>
<name>A0A9N8X3B8_9BURK</name>
<evidence type="ECO:0000313" key="2">
    <source>
        <dbReference type="EMBL" id="CAG4900536.1"/>
    </source>
</evidence>
<accession>A0A9N8X3B8</accession>
<sequence length="63" mass="7176">MNRDLKYERLRSPRTLSDAFGPYAKLHVEPEKTPLRAYVWMVVWGVGIGAIWYVITAIKAGAL</sequence>
<keyword evidence="3" id="KW-1185">Reference proteome</keyword>
<feature type="transmembrane region" description="Helical" evidence="1">
    <location>
        <begin position="37"/>
        <end position="58"/>
    </location>
</feature>
<keyword evidence="1" id="KW-0812">Transmembrane</keyword>
<dbReference type="AlphaFoldDB" id="A0A9N8X3B8"/>
<evidence type="ECO:0000313" key="3">
    <source>
        <dbReference type="Proteomes" id="UP000789704"/>
    </source>
</evidence>
<keyword evidence="1" id="KW-0472">Membrane</keyword>
<dbReference type="RefSeq" id="WP_228877646.1">
    <property type="nucleotide sequence ID" value="NZ_CAJQZC010000005.1"/>
</dbReference>
<dbReference type="EMBL" id="CAJQZC010000005">
    <property type="protein sequence ID" value="CAG4900536.1"/>
    <property type="molecule type" value="Genomic_DNA"/>
</dbReference>
<reference evidence="2" key="1">
    <citation type="submission" date="2021-04" db="EMBL/GenBank/DDBJ databases">
        <authorList>
            <person name="Vanwijnsberghe S."/>
        </authorList>
    </citation>
    <scope>NUCLEOTIDE SEQUENCE</scope>
    <source>
        <strain evidence="2">LMG 31841</strain>
    </source>
</reference>